<reference evidence="2 3" key="1">
    <citation type="journal article" date="2014" name="Int. J. Syst. Evol. Microbiol.">
        <title>Complete genome sequence of Corynebacterium casei LMG S-19264T (=DSM 44701T), isolated from a smear-ripened cheese.</title>
        <authorList>
            <consortium name="US DOE Joint Genome Institute (JGI-PGF)"/>
            <person name="Walter F."/>
            <person name="Albersmeier A."/>
            <person name="Kalinowski J."/>
            <person name="Ruckert C."/>
        </authorList>
    </citation>
    <scope>NUCLEOTIDE SEQUENCE [LARGE SCALE GENOMIC DNA]</scope>
    <source>
        <strain evidence="2 3">KCTC 12866</strain>
    </source>
</reference>
<feature type="transmembrane region" description="Helical" evidence="1">
    <location>
        <begin position="61"/>
        <end position="83"/>
    </location>
</feature>
<evidence type="ECO:0000256" key="1">
    <source>
        <dbReference type="SAM" id="Phobius"/>
    </source>
</evidence>
<protein>
    <recommendedName>
        <fullName evidence="4">HupE / UreJ protein</fullName>
    </recommendedName>
</protein>
<feature type="transmembrane region" description="Helical" evidence="1">
    <location>
        <begin position="165"/>
        <end position="184"/>
    </location>
</feature>
<keyword evidence="3" id="KW-1185">Reference proteome</keyword>
<dbReference type="AlphaFoldDB" id="A0A8J3D7A6"/>
<evidence type="ECO:0000313" key="2">
    <source>
        <dbReference type="EMBL" id="GHB84234.1"/>
    </source>
</evidence>
<evidence type="ECO:0000313" key="3">
    <source>
        <dbReference type="Proteomes" id="UP000598271"/>
    </source>
</evidence>
<gene>
    <name evidence="2" type="ORF">GCM10007390_44320</name>
</gene>
<dbReference type="EMBL" id="BMXF01000005">
    <property type="protein sequence ID" value="GHB84234.1"/>
    <property type="molecule type" value="Genomic_DNA"/>
</dbReference>
<feature type="transmembrane region" description="Helical" evidence="1">
    <location>
        <begin position="196"/>
        <end position="216"/>
    </location>
</feature>
<comment type="caution">
    <text evidence="2">The sequence shown here is derived from an EMBL/GenBank/DDBJ whole genome shotgun (WGS) entry which is preliminary data.</text>
</comment>
<proteinExistence type="predicted"/>
<dbReference type="InterPro" id="IPR032809">
    <property type="entry name" value="Put_HupE_UreJ"/>
</dbReference>
<keyword evidence="1" id="KW-1133">Transmembrane helix</keyword>
<keyword evidence="1" id="KW-0472">Membrane</keyword>
<keyword evidence="1" id="KW-0812">Transmembrane</keyword>
<feature type="transmembrane region" description="Helical" evidence="1">
    <location>
        <begin position="89"/>
        <end position="108"/>
    </location>
</feature>
<sequence>MCSHFDIKSDRPKIFIPFMSEFQAYLQVGFEHITDPKGYDHILFIVALCAIYTLRDWKKVLILVTAFTVGHSLTLALATFNIIAFRRDVIELLIPITILVTAIVNMFYDIPKTTLVRQERGSPARYGLALGFGLIHGMGFSGYLHELLGSESSIWQPLLAFNLGLEAGQVLIVLALLILTFLIVDLARVPKRSWNYIISGVVAGMALSLIINNALFQESLSIMFQ</sequence>
<dbReference type="Proteomes" id="UP000598271">
    <property type="component" value="Unassembled WGS sequence"/>
</dbReference>
<organism evidence="2 3">
    <name type="scientific">Persicitalea jodogahamensis</name>
    <dbReference type="NCBI Taxonomy" id="402147"/>
    <lineage>
        <taxon>Bacteria</taxon>
        <taxon>Pseudomonadati</taxon>
        <taxon>Bacteroidota</taxon>
        <taxon>Cytophagia</taxon>
        <taxon>Cytophagales</taxon>
        <taxon>Spirosomataceae</taxon>
        <taxon>Persicitalea</taxon>
    </lineage>
</organism>
<evidence type="ECO:0008006" key="4">
    <source>
        <dbReference type="Google" id="ProtNLM"/>
    </source>
</evidence>
<name>A0A8J3D7A6_9BACT</name>
<accession>A0A8J3D7A6</accession>
<feature type="transmembrane region" description="Helical" evidence="1">
    <location>
        <begin position="128"/>
        <end position="145"/>
    </location>
</feature>
<dbReference type="Pfam" id="PF13795">
    <property type="entry name" value="HupE_UreJ_2"/>
    <property type="match status" value="1"/>
</dbReference>